<organism evidence="6 7">
    <name type="scientific">Discina gigas</name>
    <dbReference type="NCBI Taxonomy" id="1032678"/>
    <lineage>
        <taxon>Eukaryota</taxon>
        <taxon>Fungi</taxon>
        <taxon>Dikarya</taxon>
        <taxon>Ascomycota</taxon>
        <taxon>Pezizomycotina</taxon>
        <taxon>Pezizomycetes</taxon>
        <taxon>Pezizales</taxon>
        <taxon>Discinaceae</taxon>
        <taxon>Discina</taxon>
    </lineage>
</organism>
<keyword evidence="1" id="KW-0028">Amino-acid biosynthesis</keyword>
<dbReference type="InterPro" id="IPR029055">
    <property type="entry name" value="Ntn_hydrolases_N"/>
</dbReference>
<comment type="caution">
    <text evidence="6">The sequence shown here is derived from an EMBL/GenBank/DDBJ whole genome shotgun (WGS) entry which is preliminary data.</text>
</comment>
<dbReference type="InterPro" id="IPR051857">
    <property type="entry name" value="Asn_synthetase_domain"/>
</dbReference>
<evidence type="ECO:0000256" key="2">
    <source>
        <dbReference type="ARBA" id="ARBA00022888"/>
    </source>
</evidence>
<dbReference type="Gene3D" id="3.60.20.10">
    <property type="entry name" value="Glutamine Phosphoribosylpyrophosphate, subunit 1, domain 1"/>
    <property type="match status" value="1"/>
</dbReference>
<evidence type="ECO:0000313" key="6">
    <source>
        <dbReference type="EMBL" id="KAL0636027.1"/>
    </source>
</evidence>
<feature type="region of interest" description="Disordered" evidence="4">
    <location>
        <begin position="310"/>
        <end position="348"/>
    </location>
</feature>
<dbReference type="SUPFAM" id="SSF56235">
    <property type="entry name" value="N-terminal nucleophile aminohydrolases (Ntn hydrolases)"/>
    <property type="match status" value="1"/>
</dbReference>
<dbReference type="InterPro" id="IPR001962">
    <property type="entry name" value="Asn_synthase"/>
</dbReference>
<dbReference type="Proteomes" id="UP001447188">
    <property type="component" value="Unassembled WGS sequence"/>
</dbReference>
<feature type="compositionally biased region" description="Basic residues" evidence="4">
    <location>
        <begin position="318"/>
        <end position="328"/>
    </location>
</feature>
<accession>A0ABR3GJT4</accession>
<evidence type="ECO:0000256" key="3">
    <source>
        <dbReference type="ARBA" id="ARBA00022962"/>
    </source>
</evidence>
<proteinExistence type="predicted"/>
<dbReference type="InterPro" id="IPR014729">
    <property type="entry name" value="Rossmann-like_a/b/a_fold"/>
</dbReference>
<keyword evidence="7" id="KW-1185">Reference proteome</keyword>
<evidence type="ECO:0000259" key="5">
    <source>
        <dbReference type="PROSITE" id="PS51278"/>
    </source>
</evidence>
<reference evidence="6 7" key="1">
    <citation type="submission" date="2024-02" db="EMBL/GenBank/DDBJ databases">
        <title>Discinaceae phylogenomics.</title>
        <authorList>
            <person name="Dirks A.C."/>
            <person name="James T.Y."/>
        </authorList>
    </citation>
    <scope>NUCLEOTIDE SEQUENCE [LARGE SCALE GENOMIC DNA]</scope>
    <source>
        <strain evidence="6 7">ACD0624</strain>
    </source>
</reference>
<feature type="domain" description="Glutamine amidotransferase type-2" evidence="5">
    <location>
        <begin position="2"/>
        <end position="199"/>
    </location>
</feature>
<sequence>MCGIWFAVSPADAPTPLEASPPLGALISRRGPDSTRTHTATFRSYTLTFTASVLSLRGAHVTPQPLVDPSTGSVLCWNGEAWRIGDDPLLPGTNDGEEVFKLLLAAGAGTDLKDALESVAGPYALVYYDAVAGRVWFGRDSLGRRSLLYRGLGAGLEKGFVIASVGDGSKEAGWKEVEADGLRYLDLVTGGQAGWVPFMWEEDAVAEGRREFMKMPFPKLDMTLTEPSGSLAPDSPEVAELQQVLLDSINTRVRDIPAHGEDTRLAILFSGGLDCTVIARLVHECLPLQEGVDLLNVAFENRRVIEARTMTAKEEKKKKEKPKKKRPKGREPEHNKAEAKGREPDRNKVEVEDLGEELLAIADEIDTYEICPDRITGRKSLAELQRVCPGRDWRFIAINIPYEELLSHRQLVIDLIHPHNTEMDLSIAIAFYFASRGTGLLVTSNSPSEPVLHTTPARILLSGLGADELLGGYARHITAFRFRGARGLLSELQLDVGRLGKRNLGRDDRVLAHWGREARYPFLEERVVGWCMRASWEGKRDKGVLRCLAKNLGMTEVAGEAKRAVQFGSRSARMEGGENGKVKGTKVLAEIPVRLRETRKVHGTSSHSRSGSQVDGR</sequence>
<dbReference type="SUPFAM" id="SSF52402">
    <property type="entry name" value="Adenine nucleotide alpha hydrolases-like"/>
    <property type="match status" value="1"/>
</dbReference>
<feature type="compositionally biased region" description="Basic and acidic residues" evidence="4">
    <location>
        <begin position="329"/>
        <end position="348"/>
    </location>
</feature>
<keyword evidence="2" id="KW-0061">Asparagine biosynthesis</keyword>
<dbReference type="PANTHER" id="PTHR45937:SF1">
    <property type="entry name" value="ASPARAGINE SYNTHETASE DOMAIN-CONTAINING PROTEIN 1"/>
    <property type="match status" value="1"/>
</dbReference>
<feature type="compositionally biased region" description="Polar residues" evidence="4">
    <location>
        <begin position="603"/>
        <end position="617"/>
    </location>
</feature>
<feature type="region of interest" description="Disordered" evidence="4">
    <location>
        <begin position="596"/>
        <end position="617"/>
    </location>
</feature>
<dbReference type="PANTHER" id="PTHR45937">
    <property type="entry name" value="ASPARAGINE SYNTHETASE DOMAIN-CONTAINING PROTEIN 1"/>
    <property type="match status" value="1"/>
</dbReference>
<dbReference type="PROSITE" id="PS51278">
    <property type="entry name" value="GATASE_TYPE_2"/>
    <property type="match status" value="1"/>
</dbReference>
<dbReference type="EMBL" id="JBBBZM010000058">
    <property type="protein sequence ID" value="KAL0636027.1"/>
    <property type="molecule type" value="Genomic_DNA"/>
</dbReference>
<dbReference type="Pfam" id="PF00733">
    <property type="entry name" value="Asn_synthase"/>
    <property type="match status" value="1"/>
</dbReference>
<dbReference type="InterPro" id="IPR017932">
    <property type="entry name" value="GATase_2_dom"/>
</dbReference>
<dbReference type="CDD" id="cd03766">
    <property type="entry name" value="Gn_AT_II_novel"/>
    <property type="match status" value="1"/>
</dbReference>
<name>A0ABR3GJT4_9PEZI</name>
<keyword evidence="3" id="KW-0315">Glutamine amidotransferase</keyword>
<evidence type="ECO:0000256" key="4">
    <source>
        <dbReference type="SAM" id="MobiDB-lite"/>
    </source>
</evidence>
<gene>
    <name evidence="6" type="ORF">Q9L58_005056</name>
</gene>
<evidence type="ECO:0000256" key="1">
    <source>
        <dbReference type="ARBA" id="ARBA00022605"/>
    </source>
</evidence>
<protein>
    <recommendedName>
        <fullName evidence="5">Glutamine amidotransferase type-2 domain-containing protein</fullName>
    </recommendedName>
</protein>
<dbReference type="CDD" id="cd01991">
    <property type="entry name" value="Asn_synthase_B_C"/>
    <property type="match status" value="1"/>
</dbReference>
<dbReference type="Gene3D" id="3.40.50.620">
    <property type="entry name" value="HUPs"/>
    <property type="match status" value="1"/>
</dbReference>
<evidence type="ECO:0000313" key="7">
    <source>
        <dbReference type="Proteomes" id="UP001447188"/>
    </source>
</evidence>